<keyword evidence="3" id="KW-1185">Reference proteome</keyword>
<feature type="signal peptide" evidence="1">
    <location>
        <begin position="1"/>
        <end position="37"/>
    </location>
</feature>
<dbReference type="Proteomes" id="UP001187192">
    <property type="component" value="Unassembled WGS sequence"/>
</dbReference>
<name>A0AA88DZN4_FICCA</name>
<organism evidence="2 3">
    <name type="scientific">Ficus carica</name>
    <name type="common">Common fig</name>
    <dbReference type="NCBI Taxonomy" id="3494"/>
    <lineage>
        <taxon>Eukaryota</taxon>
        <taxon>Viridiplantae</taxon>
        <taxon>Streptophyta</taxon>
        <taxon>Embryophyta</taxon>
        <taxon>Tracheophyta</taxon>
        <taxon>Spermatophyta</taxon>
        <taxon>Magnoliopsida</taxon>
        <taxon>eudicotyledons</taxon>
        <taxon>Gunneridae</taxon>
        <taxon>Pentapetalae</taxon>
        <taxon>rosids</taxon>
        <taxon>fabids</taxon>
        <taxon>Rosales</taxon>
        <taxon>Moraceae</taxon>
        <taxon>Ficeae</taxon>
        <taxon>Ficus</taxon>
    </lineage>
</organism>
<keyword evidence="1" id="KW-0732">Signal</keyword>
<evidence type="ECO:0000256" key="1">
    <source>
        <dbReference type="SAM" id="SignalP"/>
    </source>
</evidence>
<sequence>MGVVGRNRIGGEGAWVAGSWSVMKGLILVACPCLIQARTSTCSSGGGGVQRRCRRKNNSNLFLHLPSPLVPDSSVILRSTVTGLKVERQVVLKRVQRFHGVL</sequence>
<proteinExistence type="predicted"/>
<feature type="chain" id="PRO_5041689862" description="Secreted protein" evidence="1">
    <location>
        <begin position="38"/>
        <end position="102"/>
    </location>
</feature>
<evidence type="ECO:0000313" key="3">
    <source>
        <dbReference type="Proteomes" id="UP001187192"/>
    </source>
</evidence>
<evidence type="ECO:0000313" key="2">
    <source>
        <dbReference type="EMBL" id="GMN64931.1"/>
    </source>
</evidence>
<comment type="caution">
    <text evidence="2">The sequence shown here is derived from an EMBL/GenBank/DDBJ whole genome shotgun (WGS) entry which is preliminary data.</text>
</comment>
<evidence type="ECO:0008006" key="4">
    <source>
        <dbReference type="Google" id="ProtNLM"/>
    </source>
</evidence>
<gene>
    <name evidence="2" type="ORF">TIFTF001_033991</name>
</gene>
<dbReference type="AlphaFoldDB" id="A0AA88DZN4"/>
<protein>
    <recommendedName>
        <fullName evidence="4">Secreted protein</fullName>
    </recommendedName>
</protein>
<reference evidence="2" key="1">
    <citation type="submission" date="2023-07" db="EMBL/GenBank/DDBJ databases">
        <title>draft genome sequence of fig (Ficus carica).</title>
        <authorList>
            <person name="Takahashi T."/>
            <person name="Nishimura K."/>
        </authorList>
    </citation>
    <scope>NUCLEOTIDE SEQUENCE</scope>
</reference>
<dbReference type="EMBL" id="BTGU01000201">
    <property type="protein sequence ID" value="GMN64931.1"/>
    <property type="molecule type" value="Genomic_DNA"/>
</dbReference>
<accession>A0AA88DZN4</accession>